<reference evidence="1 2" key="1">
    <citation type="journal article" date="2020" name="Phytopathology">
        <title>A high-quality genome resource of Botrytis fragariae, a new and rapidly spreading fungal pathogen causing strawberry gray mold in the U.S.A.</title>
        <authorList>
            <person name="Wu Y."/>
            <person name="Saski C.A."/>
            <person name="Schnabel G."/>
            <person name="Xiao S."/>
            <person name="Hu M."/>
        </authorList>
    </citation>
    <scope>NUCLEOTIDE SEQUENCE [LARGE SCALE GENOMIC DNA]</scope>
    <source>
        <strain evidence="1 2">BVB16</strain>
    </source>
</reference>
<sequence length="105" mass="11808">MEYFRITPSNRPNRGTIQNNLQRRLQALLESLRPQYATYGNRIRELQEELSTLSAGGGRMQVIRDNLAEEICAEINVLSRQQQSLATSIDTVVGWCAELQGTGQA</sequence>
<dbReference type="Proteomes" id="UP000531561">
    <property type="component" value="Unassembled WGS sequence"/>
</dbReference>
<comment type="caution">
    <text evidence="1">The sequence shown here is derived from an EMBL/GenBank/DDBJ whole genome shotgun (WGS) entry which is preliminary data.</text>
</comment>
<dbReference type="EMBL" id="JABFCT010000007">
    <property type="protein sequence ID" value="KAF5874587.1"/>
    <property type="molecule type" value="Genomic_DNA"/>
</dbReference>
<dbReference type="RefSeq" id="XP_037193533.1">
    <property type="nucleotide sequence ID" value="XM_037334999.1"/>
</dbReference>
<dbReference type="OrthoDB" id="3561675at2759"/>
<name>A0A8H6AVW7_9HELO</name>
<dbReference type="GeneID" id="59258691"/>
<gene>
    <name evidence="1" type="ORF">Bfra_004598</name>
</gene>
<dbReference type="AlphaFoldDB" id="A0A8H6AVW7"/>
<evidence type="ECO:0000313" key="2">
    <source>
        <dbReference type="Proteomes" id="UP000531561"/>
    </source>
</evidence>
<accession>A0A8H6AVW7</accession>
<organism evidence="1 2">
    <name type="scientific">Botrytis fragariae</name>
    <dbReference type="NCBI Taxonomy" id="1964551"/>
    <lineage>
        <taxon>Eukaryota</taxon>
        <taxon>Fungi</taxon>
        <taxon>Dikarya</taxon>
        <taxon>Ascomycota</taxon>
        <taxon>Pezizomycotina</taxon>
        <taxon>Leotiomycetes</taxon>
        <taxon>Helotiales</taxon>
        <taxon>Sclerotiniaceae</taxon>
        <taxon>Botrytis</taxon>
    </lineage>
</organism>
<evidence type="ECO:0000313" key="1">
    <source>
        <dbReference type="EMBL" id="KAF5874587.1"/>
    </source>
</evidence>
<keyword evidence="2" id="KW-1185">Reference proteome</keyword>
<protein>
    <submittedName>
        <fullName evidence="1">Uncharacterized protein</fullName>
    </submittedName>
</protein>
<proteinExistence type="predicted"/>